<reference evidence="1" key="2">
    <citation type="journal article" date="2015" name="Data Brief">
        <title>Shoot transcriptome of the giant reed, Arundo donax.</title>
        <authorList>
            <person name="Barrero R.A."/>
            <person name="Guerrero F.D."/>
            <person name="Moolhuijzen P."/>
            <person name="Goolsby J.A."/>
            <person name="Tidwell J."/>
            <person name="Bellgard S.E."/>
            <person name="Bellgard M.I."/>
        </authorList>
    </citation>
    <scope>NUCLEOTIDE SEQUENCE</scope>
    <source>
        <tissue evidence="1">Shoot tissue taken approximately 20 cm above the soil surface</tissue>
    </source>
</reference>
<sequence>MRRISPCCHGTATLASSKIFPHSSMMSAGKGELSPKVTALTGSFRVSFHPV</sequence>
<evidence type="ECO:0000313" key="1">
    <source>
        <dbReference type="EMBL" id="JAE33283.1"/>
    </source>
</evidence>
<accession>A0A0A9HK52</accession>
<reference evidence="1" key="1">
    <citation type="submission" date="2014-09" db="EMBL/GenBank/DDBJ databases">
        <authorList>
            <person name="Magalhaes I.L.F."/>
            <person name="Oliveira U."/>
            <person name="Santos F.R."/>
            <person name="Vidigal T.H.D.A."/>
            <person name="Brescovit A.D."/>
            <person name="Santos A.J."/>
        </authorList>
    </citation>
    <scope>NUCLEOTIDE SEQUENCE</scope>
    <source>
        <tissue evidence="1">Shoot tissue taken approximately 20 cm above the soil surface</tissue>
    </source>
</reference>
<proteinExistence type="predicted"/>
<name>A0A0A9HK52_ARUDO</name>
<organism evidence="1">
    <name type="scientific">Arundo donax</name>
    <name type="common">Giant reed</name>
    <name type="synonym">Donax arundinaceus</name>
    <dbReference type="NCBI Taxonomy" id="35708"/>
    <lineage>
        <taxon>Eukaryota</taxon>
        <taxon>Viridiplantae</taxon>
        <taxon>Streptophyta</taxon>
        <taxon>Embryophyta</taxon>
        <taxon>Tracheophyta</taxon>
        <taxon>Spermatophyta</taxon>
        <taxon>Magnoliopsida</taxon>
        <taxon>Liliopsida</taxon>
        <taxon>Poales</taxon>
        <taxon>Poaceae</taxon>
        <taxon>PACMAD clade</taxon>
        <taxon>Arundinoideae</taxon>
        <taxon>Arundineae</taxon>
        <taxon>Arundo</taxon>
    </lineage>
</organism>
<dbReference type="AlphaFoldDB" id="A0A0A9HK52"/>
<protein>
    <submittedName>
        <fullName evidence="1">Uncharacterized protein</fullName>
    </submittedName>
</protein>
<dbReference type="EMBL" id="GBRH01164613">
    <property type="protein sequence ID" value="JAE33283.1"/>
    <property type="molecule type" value="Transcribed_RNA"/>
</dbReference>